<feature type="region of interest" description="Disordered" evidence="1">
    <location>
        <begin position="803"/>
        <end position="830"/>
    </location>
</feature>
<dbReference type="Pfam" id="PF02364">
    <property type="entry name" value="Glucan_synthase"/>
    <property type="match status" value="2"/>
</dbReference>
<comment type="caution">
    <text evidence="4">The sequence shown here is derived from an EMBL/GenBank/DDBJ whole genome shotgun (WGS) entry which is preliminary data.</text>
</comment>
<feature type="region of interest" description="Disordered" evidence="1">
    <location>
        <begin position="1400"/>
        <end position="1429"/>
    </location>
</feature>
<dbReference type="GO" id="GO:0005886">
    <property type="term" value="C:plasma membrane"/>
    <property type="evidence" value="ECO:0007669"/>
    <property type="project" value="TreeGrafter"/>
</dbReference>
<gene>
    <name evidence="4" type="ORF">GPECTOR_163g143</name>
</gene>
<keyword evidence="2" id="KW-0472">Membrane</keyword>
<feature type="transmembrane region" description="Helical" evidence="2">
    <location>
        <begin position="1150"/>
        <end position="1172"/>
    </location>
</feature>
<feature type="compositionally biased region" description="Gly residues" evidence="1">
    <location>
        <begin position="1402"/>
        <end position="1429"/>
    </location>
</feature>
<feature type="transmembrane region" description="Helical" evidence="2">
    <location>
        <begin position="1288"/>
        <end position="1306"/>
    </location>
</feature>
<feature type="compositionally biased region" description="Gly residues" evidence="1">
    <location>
        <begin position="807"/>
        <end position="830"/>
    </location>
</feature>
<feature type="transmembrane region" description="Helical" evidence="2">
    <location>
        <begin position="1121"/>
        <end position="1144"/>
    </location>
</feature>
<dbReference type="GO" id="GO:0003843">
    <property type="term" value="F:1,3-beta-D-glucan synthase activity"/>
    <property type="evidence" value="ECO:0007669"/>
    <property type="project" value="InterPro"/>
</dbReference>
<dbReference type="Proteomes" id="UP000075714">
    <property type="component" value="Unassembled WGS sequence"/>
</dbReference>
<feature type="transmembrane region" description="Helical" evidence="2">
    <location>
        <begin position="1093"/>
        <end position="1114"/>
    </location>
</feature>
<evidence type="ECO:0000256" key="1">
    <source>
        <dbReference type="SAM" id="MobiDB-lite"/>
    </source>
</evidence>
<feature type="transmembrane region" description="Helical" evidence="2">
    <location>
        <begin position="46"/>
        <end position="70"/>
    </location>
</feature>
<feature type="transmembrane region" description="Helical" evidence="2">
    <location>
        <begin position="1327"/>
        <end position="1347"/>
    </location>
</feature>
<evidence type="ECO:0000256" key="2">
    <source>
        <dbReference type="SAM" id="Phobius"/>
    </source>
</evidence>
<feature type="transmembrane region" description="Helical" evidence="2">
    <location>
        <begin position="1359"/>
        <end position="1382"/>
    </location>
</feature>
<dbReference type="InterPro" id="IPR003440">
    <property type="entry name" value="Glyco_trans_48_dom"/>
</dbReference>
<name>A0A150FYN5_GONPE</name>
<dbReference type="GO" id="GO:0006075">
    <property type="term" value="P:(1-&gt;3)-beta-D-glucan biosynthetic process"/>
    <property type="evidence" value="ECO:0007669"/>
    <property type="project" value="InterPro"/>
</dbReference>
<evidence type="ECO:0000313" key="5">
    <source>
        <dbReference type="Proteomes" id="UP000075714"/>
    </source>
</evidence>
<dbReference type="PANTHER" id="PTHR12741:SF48">
    <property type="entry name" value="1,3-BETA-GLUCAN SYNTHASE COMPONENT FKS1-RELATED"/>
    <property type="match status" value="1"/>
</dbReference>
<feature type="domain" description="Glycosyl transferase 48" evidence="3">
    <location>
        <begin position="512"/>
        <end position="767"/>
    </location>
</feature>
<feature type="transmembrane region" description="Helical" evidence="2">
    <location>
        <begin position="1249"/>
        <end position="1268"/>
    </location>
</feature>
<accession>A0A150FYN5</accession>
<keyword evidence="2" id="KW-1133">Transmembrane helix</keyword>
<dbReference type="STRING" id="33097.A0A150FYN5"/>
<feature type="transmembrane region" description="Helical" evidence="2">
    <location>
        <begin position="82"/>
        <end position="103"/>
    </location>
</feature>
<feature type="region of interest" description="Disordered" evidence="1">
    <location>
        <begin position="338"/>
        <end position="367"/>
    </location>
</feature>
<dbReference type="GO" id="GO:0000148">
    <property type="term" value="C:1,3-beta-D-glucan synthase complex"/>
    <property type="evidence" value="ECO:0007669"/>
    <property type="project" value="InterPro"/>
</dbReference>
<sequence length="1429" mass="151343">MSDGISVMFNEGPQARSIVVPYFHGKQYQGPDASTSTLALRAFGGLTWWLCQLLFLCAAWGLLIAAAVLAARGYEKYRLISLIYIAWVVVYALCSQLNCGGYTRAPFYDLLQRYLPAGPRIARAAGSASPLYAPHRHLRTSLHQLLGNAALWALTLGLKLTFDYLVLVRPAAVRMEAILATDRLAIRVRDSPRGGGGGGGGEGATRIAVDVDPILAAVQAILLFLLSLIVTGVSYSLASGVWGCLQGMGQGIGSVRHWQHETLAASAPLWNALVSSLRTRDLLSDREARNMSFRPLPSLNPSVVLGETRWTAGGSGRRHGSRASSLQNRFRFPGRLSLGWPQSQPSHVPDEAAESRTGGGSPAAKAGTIPRHISDAVASPHASASLDNYLPPLAVYVAQIPQMVSGSSPTSEQLQALEQAFVVLLSLLVKLGALEPPTELQRTASCCAVPRPDDESTTAVRASVASRVPETVMFALSSSDARAVLGAQLKGDIPPGEVLFTSDNYDSPSESRLLCYLLSEFPDEFSNLLERCDALPQAGSGRPRDKAAGEQPYNLRDFLPRGRLYEHRAQLLLWASFRCQTLARTVDGMSLYRSAIAIQAVTDALAARMAAAPVAASAAQGQQAADQSAGAAVIVDVDVEAGLGGQGTQAGLAYTGGGDYGGVGDGAGGYTPAHGVLKLSWEQAVQVREALRNPRCSSVEELVEALLGLLPELGPLLDRKYGTVVSSQVYASLVSSGALKQRWCGHGVSLLATRYPSLQVAYLEPVNTVKLITKPDYEHVLTWYDSALIRAVPLDTEVQHLQTAASGSGGGGGGAGGASDGDDGTAGGGGGGLAVSRSALWRRRHTLLDLKAAPMEVIFRLRMPVNLSGDARAGVILGEGKPENQNSAVPYCTGVLLQAIDMNQDNTLAQAFKLRNITLEFEPPGPPSRPGGPSEQHVAIVSYPEWIFSYRCGLLADLAAATERTFGTQIQRVMDRPSAVKSHYGHPDLWNRLFAMTRAGVSKPNATQHVSEDAFGGYNALKRGGLSRYAAYMSVGKGRDMGLDSILGFEAKISKGCAEQLLSRDVRHLGTHMDFFRCLSFYATGPGHFVNNWLTVLTIRGGLWVQLLLLLGGVSRSSGSIASAIGGVQILQLGTLPLLAYLFVVWLESGLAVALSTILRHTVAGGLLFHIFRSTTSAASLESAMLWGGAAYVGTGRGFSLERKTFTQVPRYRLWSALTVLLPQAATAILSALLAVSAARFDTRRLPDLVWVLGGSVASWAALAAWAMAKRQYTASGLRQGWRWSRGAVQVAAIAALGFVGLFVLFMPKRGMRFSGVLITLYANQQVASLALSVAAMCMPGCMWARRLSDAAYRQLDSALGQALAVVLVGVCFIWEIGLVMLGRVLRGVGQGGSGAEAAVGGRDGGSSGGGGARGGAAGGAGGGRARRH</sequence>
<evidence type="ECO:0000313" key="4">
    <source>
        <dbReference type="EMBL" id="KXZ42315.1"/>
    </source>
</evidence>
<dbReference type="PANTHER" id="PTHR12741">
    <property type="entry name" value="LYST-INTERACTING PROTEIN LIP5 DOPAMINE RESPONSIVE PROTEIN DRG-1"/>
    <property type="match status" value="1"/>
</dbReference>
<evidence type="ECO:0000259" key="3">
    <source>
        <dbReference type="Pfam" id="PF02364"/>
    </source>
</evidence>
<dbReference type="EMBL" id="LSYV01000163">
    <property type="protein sequence ID" value="KXZ42315.1"/>
    <property type="molecule type" value="Genomic_DNA"/>
</dbReference>
<keyword evidence="2" id="KW-0812">Transmembrane</keyword>
<keyword evidence="5" id="KW-1185">Reference proteome</keyword>
<feature type="transmembrane region" description="Helical" evidence="2">
    <location>
        <begin position="214"/>
        <end position="238"/>
    </location>
</feature>
<proteinExistence type="predicted"/>
<reference evidence="5" key="1">
    <citation type="journal article" date="2016" name="Nat. Commun.">
        <title>The Gonium pectorale genome demonstrates co-option of cell cycle regulation during the evolution of multicellularity.</title>
        <authorList>
            <person name="Hanschen E.R."/>
            <person name="Marriage T.N."/>
            <person name="Ferris P.J."/>
            <person name="Hamaji T."/>
            <person name="Toyoda A."/>
            <person name="Fujiyama A."/>
            <person name="Neme R."/>
            <person name="Noguchi H."/>
            <person name="Minakuchi Y."/>
            <person name="Suzuki M."/>
            <person name="Kawai-Toyooka H."/>
            <person name="Smith D.R."/>
            <person name="Sparks H."/>
            <person name="Anderson J."/>
            <person name="Bakaric R."/>
            <person name="Luria V."/>
            <person name="Karger A."/>
            <person name="Kirschner M.W."/>
            <person name="Durand P.M."/>
            <person name="Michod R.E."/>
            <person name="Nozaki H."/>
            <person name="Olson B.J."/>
        </authorList>
    </citation>
    <scope>NUCLEOTIDE SEQUENCE [LARGE SCALE GENOMIC DNA]</scope>
    <source>
        <strain evidence="5">NIES-2863</strain>
    </source>
</reference>
<dbReference type="OrthoDB" id="542883at2759"/>
<feature type="transmembrane region" description="Helical" evidence="2">
    <location>
        <begin position="149"/>
        <end position="168"/>
    </location>
</feature>
<organism evidence="4 5">
    <name type="scientific">Gonium pectorale</name>
    <name type="common">Green alga</name>
    <dbReference type="NCBI Taxonomy" id="33097"/>
    <lineage>
        <taxon>Eukaryota</taxon>
        <taxon>Viridiplantae</taxon>
        <taxon>Chlorophyta</taxon>
        <taxon>core chlorophytes</taxon>
        <taxon>Chlorophyceae</taxon>
        <taxon>CS clade</taxon>
        <taxon>Chlamydomonadales</taxon>
        <taxon>Volvocaceae</taxon>
        <taxon>Gonium</taxon>
    </lineage>
</organism>
<feature type="transmembrane region" description="Helical" evidence="2">
    <location>
        <begin position="1212"/>
        <end position="1237"/>
    </location>
</feature>
<feature type="transmembrane region" description="Helical" evidence="2">
    <location>
        <begin position="1184"/>
        <end position="1200"/>
    </location>
</feature>
<protein>
    <recommendedName>
        <fullName evidence="3">Glycosyl transferase 48 domain-containing protein</fullName>
    </recommendedName>
</protein>
<feature type="domain" description="Glycosyl transferase 48" evidence="3">
    <location>
        <begin position="865"/>
        <end position="1229"/>
    </location>
</feature>